<keyword evidence="3" id="KW-0675">Receptor</keyword>
<feature type="compositionally biased region" description="Basic and acidic residues" evidence="5">
    <location>
        <begin position="946"/>
        <end position="958"/>
    </location>
</feature>
<organism evidence="9 10">
    <name type="scientific">Clavelina lepadiformis</name>
    <name type="common">Light-bulb sea squirt</name>
    <name type="synonym">Ascidia lepadiformis</name>
    <dbReference type="NCBI Taxonomy" id="159417"/>
    <lineage>
        <taxon>Eukaryota</taxon>
        <taxon>Metazoa</taxon>
        <taxon>Chordata</taxon>
        <taxon>Tunicata</taxon>
        <taxon>Ascidiacea</taxon>
        <taxon>Aplousobranchia</taxon>
        <taxon>Clavelinidae</taxon>
        <taxon>Clavelina</taxon>
    </lineage>
</organism>
<feature type="signal peptide" evidence="7">
    <location>
        <begin position="1"/>
        <end position="18"/>
    </location>
</feature>
<name>A0ABP0F0F4_CLALP</name>
<protein>
    <recommendedName>
        <fullName evidence="8">Ig-like domain-containing protein</fullName>
    </recommendedName>
</protein>
<dbReference type="InterPro" id="IPR007110">
    <property type="entry name" value="Ig-like_dom"/>
</dbReference>
<evidence type="ECO:0000256" key="5">
    <source>
        <dbReference type="SAM" id="MobiDB-lite"/>
    </source>
</evidence>
<dbReference type="PANTHER" id="PTHR23036:SF151">
    <property type="entry name" value="FIBRONECTIN TYPE-III DOMAIN-CONTAINING PROTEIN"/>
    <property type="match status" value="1"/>
</dbReference>
<comment type="caution">
    <text evidence="9">The sequence shown here is derived from an EMBL/GenBank/DDBJ whole genome shotgun (WGS) entry which is preliminary data.</text>
</comment>
<keyword evidence="4" id="KW-0325">Glycoprotein</keyword>
<evidence type="ECO:0000313" key="9">
    <source>
        <dbReference type="EMBL" id="CAK8671747.1"/>
    </source>
</evidence>
<evidence type="ECO:0000256" key="4">
    <source>
        <dbReference type="ARBA" id="ARBA00023180"/>
    </source>
</evidence>
<evidence type="ECO:0000256" key="1">
    <source>
        <dbReference type="ARBA" id="ARBA00022729"/>
    </source>
</evidence>
<dbReference type="InterPro" id="IPR050379">
    <property type="entry name" value="Type-I_Cytokine_Rcpt"/>
</dbReference>
<keyword evidence="10" id="KW-1185">Reference proteome</keyword>
<keyword evidence="6" id="KW-0472">Membrane</keyword>
<keyword evidence="6" id="KW-0812">Transmembrane</keyword>
<keyword evidence="2" id="KW-0677">Repeat</keyword>
<feature type="region of interest" description="Disordered" evidence="5">
    <location>
        <begin position="876"/>
        <end position="897"/>
    </location>
</feature>
<feature type="compositionally biased region" description="Polar residues" evidence="5">
    <location>
        <begin position="959"/>
        <end position="969"/>
    </location>
</feature>
<evidence type="ECO:0000256" key="3">
    <source>
        <dbReference type="ARBA" id="ARBA00023170"/>
    </source>
</evidence>
<evidence type="ECO:0000256" key="6">
    <source>
        <dbReference type="SAM" id="Phobius"/>
    </source>
</evidence>
<evidence type="ECO:0000256" key="7">
    <source>
        <dbReference type="SAM" id="SignalP"/>
    </source>
</evidence>
<dbReference type="PROSITE" id="PS50835">
    <property type="entry name" value="IG_LIKE"/>
    <property type="match status" value="1"/>
</dbReference>
<feature type="transmembrane region" description="Helical" evidence="6">
    <location>
        <begin position="811"/>
        <end position="834"/>
    </location>
</feature>
<evidence type="ECO:0000313" key="10">
    <source>
        <dbReference type="Proteomes" id="UP001642483"/>
    </source>
</evidence>
<dbReference type="Gene3D" id="2.60.40.10">
    <property type="entry name" value="Immunoglobulins"/>
    <property type="match status" value="2"/>
</dbReference>
<keyword evidence="6" id="KW-1133">Transmembrane helix</keyword>
<dbReference type="EMBL" id="CAWYQH010000001">
    <property type="protein sequence ID" value="CAK8671747.1"/>
    <property type="molecule type" value="Genomic_DNA"/>
</dbReference>
<dbReference type="InterPro" id="IPR013783">
    <property type="entry name" value="Ig-like_fold"/>
</dbReference>
<gene>
    <name evidence="9" type="ORF">CVLEPA_LOCUS789</name>
</gene>
<dbReference type="InterPro" id="IPR036116">
    <property type="entry name" value="FN3_sf"/>
</dbReference>
<proteinExistence type="predicted"/>
<feature type="chain" id="PRO_5047322537" description="Ig-like domain-containing protein" evidence="7">
    <location>
        <begin position="19"/>
        <end position="985"/>
    </location>
</feature>
<feature type="region of interest" description="Disordered" evidence="5">
    <location>
        <begin position="946"/>
        <end position="969"/>
    </location>
</feature>
<dbReference type="SUPFAM" id="SSF49265">
    <property type="entry name" value="Fibronectin type III"/>
    <property type="match status" value="2"/>
</dbReference>
<dbReference type="Proteomes" id="UP001642483">
    <property type="component" value="Unassembled WGS sequence"/>
</dbReference>
<evidence type="ECO:0000259" key="8">
    <source>
        <dbReference type="PROSITE" id="PS50835"/>
    </source>
</evidence>
<reference evidence="9 10" key="1">
    <citation type="submission" date="2024-02" db="EMBL/GenBank/DDBJ databases">
        <authorList>
            <person name="Daric V."/>
            <person name="Darras S."/>
        </authorList>
    </citation>
    <scope>NUCLEOTIDE SEQUENCE [LARGE SCALE GENOMIC DNA]</scope>
</reference>
<dbReference type="PANTHER" id="PTHR23036">
    <property type="entry name" value="CYTOKINE RECEPTOR"/>
    <property type="match status" value="1"/>
</dbReference>
<feature type="domain" description="Ig-like" evidence="8">
    <location>
        <begin position="11"/>
        <end position="99"/>
    </location>
</feature>
<sequence length="985" mass="111023">MDIYHYVIVLAALYEVQAWVGPDKSVIVPGQNFSFTCKTRQNQSSENIKWRIIGDPRTHDVIKLGKNFTRIALKEEDGEVYKTGQITCRLAETENDTVNTIYCLKNAAVWKKKSWKNFFKPPKQVVLLVECFQSIISNANLHIRLLPKSPSLSCLILDYEELHCRWRNQGSETNYTLIYHTTEIGYQQTHFEACNGTRDTSCVVKFDRDQHKNLNLFYYMRLNITLKATNLVGSSSTSLNCYPAAIPSAPKGIVLRSKYYADEREVDLSLGLNTSLDYFSLGRKLLNYQYLHVGDDNQGKALLERLQNNENHFSWECWNAFCETPPDNNNAFDWTSKTLLWENEEMTADMLDLMANTSYVVRARYKAQNISLDLCSPDVWSDFSYSNVTKTEPIKPGKTEVAMLWFEHPTEFVQKFLVHDGSFILAWKEDNIPHYKYNLISAYSLTLNYSGDSKVKSNDFSNCAVQFKAMNEIGSSKVETCVFASEMAVKVNAFTVSPSSDTLAVIDVELSCQSFINESWFPCSNATEVIEEQYSLVVFFWPIGEGVVPTENLIRQPSQVNIWKSDSITINVTMHSKSLKNGALTVSVHKPAEESPLLLRYPKHTKDSPVDTESTLQFKSIRLDSYYGNHFRGNLSYNFTKHNPYQFAVSLKSNEAIGPALLSADGYIFGTQAPSGSPNNVTVKKDSGIVEWQPVDLQQQHGRIIQYLVYLSTNQHCGRFPQKLMGNESCAEECPYPDVLKRFDVSPAGGRKNIIQNYIIPNVKGHISKSIRNSVKVQGRHYYIRISAKNQDGEGPCSETVLGFVNKSPGYGVPVIIVAVLVTTAVVLSITLYIKDRINFKKFFPPPPTPSIARCVISADTFKILYHRPVAEQLDLISDNPPSNGPPRGYSDGIPDRLNLEGNNAGQGCAPYISMAKTLELSPLGNTENCQERDKLLDDVDYKENYADDNSDAEHSSQNRDYSSSSEGYTTMARQALECANSCAK</sequence>
<evidence type="ECO:0000256" key="2">
    <source>
        <dbReference type="ARBA" id="ARBA00022737"/>
    </source>
</evidence>
<accession>A0ABP0F0F4</accession>
<keyword evidence="1 7" id="KW-0732">Signal</keyword>